<dbReference type="PATRIC" id="fig|1396.535.peg.1832"/>
<proteinExistence type="predicted"/>
<evidence type="ECO:0000256" key="1">
    <source>
        <dbReference type="SAM" id="MobiDB-lite"/>
    </source>
</evidence>
<accession>A0A164NZN3</accession>
<feature type="region of interest" description="Disordered" evidence="1">
    <location>
        <begin position="24"/>
        <end position="52"/>
    </location>
</feature>
<feature type="compositionally biased region" description="Low complexity" evidence="1">
    <location>
        <begin position="116"/>
        <end position="153"/>
    </location>
</feature>
<evidence type="ECO:0000313" key="3">
    <source>
        <dbReference type="Proteomes" id="UP000076482"/>
    </source>
</evidence>
<dbReference type="RefSeq" id="WP_063261254.1">
    <property type="nucleotide sequence ID" value="NZ_LJKE01000045.1"/>
</dbReference>
<evidence type="ECO:0000313" key="2">
    <source>
        <dbReference type="EMBL" id="KZD66029.1"/>
    </source>
</evidence>
<dbReference type="Proteomes" id="UP000076482">
    <property type="component" value="Unassembled WGS sequence"/>
</dbReference>
<feature type="region of interest" description="Disordered" evidence="1">
    <location>
        <begin position="100"/>
        <end position="160"/>
    </location>
</feature>
<evidence type="ECO:0008006" key="4">
    <source>
        <dbReference type="Google" id="ProtNLM"/>
    </source>
</evidence>
<gene>
    <name evidence="2" type="ORF">B4088_2786</name>
</gene>
<name>A0A164NZN3_BACCE</name>
<reference evidence="2 3" key="1">
    <citation type="submission" date="2015-09" db="EMBL/GenBank/DDBJ databases">
        <title>Bacillus cereus food isolates.</title>
        <authorList>
            <person name="Boekhorst J."/>
        </authorList>
    </citation>
    <scope>NUCLEOTIDE SEQUENCE [LARGE SCALE GENOMIC DNA]</scope>
    <source>
        <strain evidence="2 3">B4088</strain>
    </source>
</reference>
<protein>
    <recommendedName>
        <fullName evidence="4">Lipoprotein</fullName>
    </recommendedName>
</protein>
<dbReference type="EMBL" id="LJKE01000045">
    <property type="protein sequence ID" value="KZD66029.1"/>
    <property type="molecule type" value="Genomic_DNA"/>
</dbReference>
<organism evidence="2 3">
    <name type="scientific">Bacillus cereus</name>
    <dbReference type="NCBI Taxonomy" id="1396"/>
    <lineage>
        <taxon>Bacteria</taxon>
        <taxon>Bacillati</taxon>
        <taxon>Bacillota</taxon>
        <taxon>Bacilli</taxon>
        <taxon>Bacillales</taxon>
        <taxon>Bacillaceae</taxon>
        <taxon>Bacillus</taxon>
        <taxon>Bacillus cereus group</taxon>
    </lineage>
</organism>
<comment type="caution">
    <text evidence="2">The sequence shown here is derived from an EMBL/GenBank/DDBJ whole genome shotgun (WGS) entry which is preliminary data.</text>
</comment>
<dbReference type="AlphaFoldDB" id="A0A164NZN3"/>
<feature type="compositionally biased region" description="Basic and acidic residues" evidence="1">
    <location>
        <begin position="41"/>
        <end position="52"/>
    </location>
</feature>
<sequence>MKKTLGMVLGFAVLAAGCTKDDIDTNKNKKTSSVSQQNKAQNKDDQCDKSRWDEETKTWVCDEKSSSNYNHHYHGGSYFPTTAALMGSMAYQNYRNSSNFATATPANTAKPVSRITTNPNTTTKTAPVSPNNNSNSKVSLSKSGGSSSGFSSGSRGGASS</sequence>
<dbReference type="PROSITE" id="PS51257">
    <property type="entry name" value="PROKAR_LIPOPROTEIN"/>
    <property type="match status" value="1"/>
</dbReference>